<evidence type="ECO:0000259" key="2">
    <source>
        <dbReference type="Pfam" id="PF06439"/>
    </source>
</evidence>
<dbReference type="Gene3D" id="2.60.120.560">
    <property type="entry name" value="Exo-inulinase, domain 1"/>
    <property type="match status" value="1"/>
</dbReference>
<feature type="chain" id="PRO_5022807475" evidence="1">
    <location>
        <begin position="17"/>
        <end position="298"/>
    </location>
</feature>
<dbReference type="EMBL" id="CP042435">
    <property type="protein sequence ID" value="QEC69498.1"/>
    <property type="molecule type" value="Genomic_DNA"/>
</dbReference>
<reference evidence="3 4" key="1">
    <citation type="journal article" date="2016" name="Int. J. Syst. Evol. Microbiol.">
        <title>Panacibacter ginsenosidivorans gen. nov., sp. nov., with ginsenoside converting activity isolated from soil of a ginseng field.</title>
        <authorList>
            <person name="Siddiqi M.Z."/>
            <person name="Muhammad Shafi S."/>
            <person name="Choi K.D."/>
            <person name="Im W.T."/>
        </authorList>
    </citation>
    <scope>NUCLEOTIDE SEQUENCE [LARGE SCALE GENOMIC DNA]</scope>
    <source>
        <strain evidence="3 4">Gsoil1550</strain>
    </source>
</reference>
<keyword evidence="1" id="KW-0732">Signal</keyword>
<dbReference type="KEGG" id="pgin:FRZ67_20145"/>
<feature type="signal peptide" evidence="1">
    <location>
        <begin position="1"/>
        <end position="16"/>
    </location>
</feature>
<evidence type="ECO:0000313" key="3">
    <source>
        <dbReference type="EMBL" id="QEC69498.1"/>
    </source>
</evidence>
<name>A0A5B8VGR5_9BACT</name>
<proteinExistence type="predicted"/>
<keyword evidence="4" id="KW-1185">Reference proteome</keyword>
<evidence type="ECO:0000313" key="4">
    <source>
        <dbReference type="Proteomes" id="UP000321533"/>
    </source>
</evidence>
<dbReference type="RefSeq" id="WP_147192375.1">
    <property type="nucleotide sequence ID" value="NZ_CP042435.1"/>
</dbReference>
<dbReference type="GO" id="GO:0016787">
    <property type="term" value="F:hydrolase activity"/>
    <property type="evidence" value="ECO:0007669"/>
    <property type="project" value="InterPro"/>
</dbReference>
<dbReference type="Proteomes" id="UP000321533">
    <property type="component" value="Chromosome"/>
</dbReference>
<gene>
    <name evidence="3" type="ORF">FRZ67_20145</name>
</gene>
<dbReference type="OrthoDB" id="9787527at2"/>
<dbReference type="PROSITE" id="PS51257">
    <property type="entry name" value="PROKAR_LIPOPROTEIN"/>
    <property type="match status" value="1"/>
</dbReference>
<feature type="domain" description="3-keto-alpha-glucoside-1,2-lyase/3-keto-2-hydroxy-glucal hydratase" evidence="2">
    <location>
        <begin position="29"/>
        <end position="269"/>
    </location>
</feature>
<dbReference type="AlphaFoldDB" id="A0A5B8VGR5"/>
<organism evidence="3 4">
    <name type="scientific">Panacibacter ginsenosidivorans</name>
    <dbReference type="NCBI Taxonomy" id="1813871"/>
    <lineage>
        <taxon>Bacteria</taxon>
        <taxon>Pseudomonadati</taxon>
        <taxon>Bacteroidota</taxon>
        <taxon>Chitinophagia</taxon>
        <taxon>Chitinophagales</taxon>
        <taxon>Chitinophagaceae</taxon>
        <taxon>Panacibacter</taxon>
    </lineage>
</organism>
<dbReference type="InterPro" id="IPR010496">
    <property type="entry name" value="AL/BT2_dom"/>
</dbReference>
<sequence length="298" mass="33617">MYKYCFAALAVVFFFAACQTVKPVVSKEEWEPLFNKKDLTGWDIKIAGHDLNENFNNNIYVKDSMIVVDYSKWEKFTKEFGHVYYKTPFSYYKIRVEYQFYGKQLTGGPSYAYLNSGVMLHSQSAASVGKEQTFPVSLELQLLANDSATKVHTGNLCTPGTMVSINGKPDNAHCIDSNSPYYDEDAWVTAEADVYGDSVIHHIINGDTVLTYEKPVIAGDFVNSAFNFTFGGFGADSAQWIQKKGMPLSSGYIALQAESHPIMFRKVELLNLEGCMDKNALNYKSYYIKADKSKCRYK</sequence>
<dbReference type="Pfam" id="PF06439">
    <property type="entry name" value="3keto-disac_hyd"/>
    <property type="match status" value="1"/>
</dbReference>
<accession>A0A5B8VGR5</accession>
<evidence type="ECO:0000256" key="1">
    <source>
        <dbReference type="SAM" id="SignalP"/>
    </source>
</evidence>
<protein>
    <submittedName>
        <fullName evidence="3">DUF1080 domain-containing protein</fullName>
    </submittedName>
</protein>